<dbReference type="Proteomes" id="UP000289206">
    <property type="component" value="Segment"/>
</dbReference>
<organism evidence="2 3">
    <name type="scientific">Arthrobacter phage Sonali</name>
    <dbReference type="NCBI Taxonomy" id="2510495"/>
    <lineage>
        <taxon>Viruses</taxon>
        <taxon>Duplodnaviria</taxon>
        <taxon>Heunggongvirae</taxon>
        <taxon>Uroviricota</taxon>
        <taxon>Caudoviricetes</taxon>
        <taxon>Sonalivirus</taxon>
        <taxon>Sonalivirus sonali</taxon>
    </lineage>
</organism>
<evidence type="ECO:0000256" key="1">
    <source>
        <dbReference type="SAM" id="Coils"/>
    </source>
</evidence>
<dbReference type="EMBL" id="MK411746">
    <property type="protein sequence ID" value="QAY16139.1"/>
    <property type="molecule type" value="Genomic_DNA"/>
</dbReference>
<dbReference type="RefSeq" id="YP_009819700.1">
    <property type="nucleotide sequence ID" value="NC_048152.1"/>
</dbReference>
<feature type="coiled-coil region" evidence="1">
    <location>
        <begin position="16"/>
        <end position="43"/>
    </location>
</feature>
<dbReference type="GeneID" id="55011118"/>
<proteinExistence type="predicted"/>
<keyword evidence="3" id="KW-1185">Reference proteome</keyword>
<name>A0A411CQD2_9CAUD</name>
<keyword evidence="1" id="KW-0175">Coiled coil</keyword>
<evidence type="ECO:0000313" key="2">
    <source>
        <dbReference type="EMBL" id="QAY16139.1"/>
    </source>
</evidence>
<reference evidence="2 3" key="1">
    <citation type="submission" date="2019-01" db="EMBL/GenBank/DDBJ databases">
        <authorList>
            <person name="Adair T.L."/>
            <person name="Lucas L.G."/>
            <person name="Young A.M."/>
            <person name="Antrich S.C."/>
            <person name="Baird A.G."/>
            <person name="Dunn E.L."/>
            <person name="Fernandes B.I."/>
            <person name="Fraley E.G."/>
            <person name="Ghanem A.X."/>
            <person name="Gilbert M.G."/>
            <person name="Morris T.B."/>
            <person name="Nortch B.D."/>
            <person name="Overcash M.E."/>
            <person name="Pavleszek K.E."/>
            <person name="Pellegrini L.I.O."/>
            <person name="Pham L.T."/>
            <person name="Rule L.S."/>
            <person name="Schultz E.M."/>
            <person name="Smith J."/>
            <person name="Thong B.J."/>
            <person name="Turner H.A."/>
            <person name="Walker G."/>
            <person name="Whitaker Z.J."/>
            <person name="Wilsey R.N."/>
            <person name="Yanney R.L."/>
            <person name="Klyczek K."/>
            <person name="Garlena R.A."/>
            <person name="Russell D.A."/>
            <person name="Pope W.H."/>
            <person name="Jacobs-Sera D."/>
            <person name="Hatfull G.F."/>
        </authorList>
    </citation>
    <scope>NUCLEOTIDE SEQUENCE [LARGE SCALE GENOMIC DNA]</scope>
</reference>
<dbReference type="KEGG" id="vg:55011118"/>
<protein>
    <submittedName>
        <fullName evidence="2">Uncharacterized protein</fullName>
    </submittedName>
</protein>
<evidence type="ECO:0000313" key="3">
    <source>
        <dbReference type="Proteomes" id="UP000289206"/>
    </source>
</evidence>
<accession>A0A411CQD2</accession>
<sequence length="63" mass="6938">MAMELGTVIVRKQAEANALADQITATQGQLDAKNEEIARLQDLYHQGSYSVQDIDYLLSVDAL</sequence>
<gene>
    <name evidence="2" type="primary">27</name>
    <name evidence="2" type="ORF">SEA_SONALI_27</name>
</gene>